<evidence type="ECO:0000256" key="1">
    <source>
        <dbReference type="ARBA" id="ARBA00004370"/>
    </source>
</evidence>
<evidence type="ECO:0000256" key="3">
    <source>
        <dbReference type="ARBA" id="ARBA00022989"/>
    </source>
</evidence>
<evidence type="ECO:0000313" key="7">
    <source>
        <dbReference type="Ensembl" id="ENSORLP00015033649.1"/>
    </source>
</evidence>
<dbReference type="GO" id="GO:0016020">
    <property type="term" value="C:membrane"/>
    <property type="evidence" value="ECO:0007669"/>
    <property type="project" value="UniProtKB-SubCell"/>
</dbReference>
<keyword evidence="4 5" id="KW-0472">Membrane</keyword>
<dbReference type="PANTHER" id="PTHR26451">
    <property type="entry name" value="G_PROTEIN_RECEP_F1_2 DOMAIN-CONTAINING PROTEIN"/>
    <property type="match status" value="1"/>
</dbReference>
<reference evidence="7" key="4">
    <citation type="submission" date="2025-09" db="UniProtKB">
        <authorList>
            <consortium name="Ensembl"/>
        </authorList>
    </citation>
    <scope>IDENTIFICATION</scope>
    <source>
        <strain evidence="7">HSOK</strain>
    </source>
</reference>
<dbReference type="Gene3D" id="1.20.1070.10">
    <property type="entry name" value="Rhodopsin 7-helix transmembrane proteins"/>
    <property type="match status" value="1"/>
</dbReference>
<name>A0A3P9JN57_ORYLA</name>
<dbReference type="FunFam" id="1.20.1070.10:FF:000096">
    <property type="entry name" value="Odorant receptor 131-2"/>
    <property type="match status" value="1"/>
</dbReference>
<protein>
    <recommendedName>
        <fullName evidence="6">G-protein coupled receptors family 1 profile domain-containing protein</fullName>
    </recommendedName>
</protein>
<reference evidence="7 8" key="2">
    <citation type="submission" date="2017-04" db="EMBL/GenBank/DDBJ databases">
        <title>CpG methylation of centromeres and impact of large insertions on vertebrate speciation.</title>
        <authorList>
            <person name="Ichikawa K."/>
            <person name="Yoshimura J."/>
            <person name="Morishita S."/>
        </authorList>
    </citation>
    <scope>NUCLEOTIDE SEQUENCE</scope>
    <source>
        <strain evidence="7 8">HSOK</strain>
    </source>
</reference>
<feature type="transmembrane region" description="Helical" evidence="5">
    <location>
        <begin position="55"/>
        <end position="80"/>
    </location>
</feature>
<evidence type="ECO:0000256" key="2">
    <source>
        <dbReference type="ARBA" id="ARBA00022692"/>
    </source>
</evidence>
<dbReference type="AlphaFoldDB" id="A0A3P9JN57"/>
<sequence>MALANPPTYTHEHTNTHTYSTVHRRQLCCETLWGKQECSRLLQYESLYQNFVRTVIILSTLSTVPACVFLVINGIMLFTLRSKPVFRETCRFVLLFNLLLADTLQLAQSQLHLLFSACRVQLAYSICIALNMIVNLTTGISPLTLVLMPLERYVAVCYPLRHASIITIRNTAAAVIAVWAVSSLNNLTRVLMFLKFPFEKIKPTDVCANVSVMLAPLTADYDRAYTCVVFVSAGVAVTSSYVGVIVAARSASTDKALARKAQHTLLLHLVQLGLSLSSTINNPVIVALSKVLTRMAFLWIQGIFYIFFIIFPRCMTSLIYGLRDQTIRPVLMYHLSCHFKVSVGGLKK</sequence>
<keyword evidence="3 5" id="KW-1133">Transmembrane helix</keyword>
<dbReference type="Ensembl" id="ENSORLT00015026754.1">
    <property type="protein sequence ID" value="ENSORLP00015033649.1"/>
    <property type="gene ID" value="ENSORLG00015019162.1"/>
</dbReference>
<feature type="transmembrane region" description="Helical" evidence="5">
    <location>
        <begin position="123"/>
        <end position="148"/>
    </location>
</feature>
<dbReference type="GO" id="GO:0004930">
    <property type="term" value="F:G protein-coupled receptor activity"/>
    <property type="evidence" value="ECO:0007669"/>
    <property type="project" value="InterPro"/>
</dbReference>
<evidence type="ECO:0000256" key="4">
    <source>
        <dbReference type="ARBA" id="ARBA00023136"/>
    </source>
</evidence>
<evidence type="ECO:0000256" key="5">
    <source>
        <dbReference type="SAM" id="Phobius"/>
    </source>
</evidence>
<feature type="transmembrane region" description="Helical" evidence="5">
    <location>
        <begin position="92"/>
        <end position="111"/>
    </location>
</feature>
<organism evidence="7 8">
    <name type="scientific">Oryzias latipes</name>
    <name type="common">Japanese rice fish</name>
    <name type="synonym">Japanese killifish</name>
    <dbReference type="NCBI Taxonomy" id="8090"/>
    <lineage>
        <taxon>Eukaryota</taxon>
        <taxon>Metazoa</taxon>
        <taxon>Chordata</taxon>
        <taxon>Craniata</taxon>
        <taxon>Vertebrata</taxon>
        <taxon>Euteleostomi</taxon>
        <taxon>Actinopterygii</taxon>
        <taxon>Neopterygii</taxon>
        <taxon>Teleostei</taxon>
        <taxon>Neoteleostei</taxon>
        <taxon>Acanthomorphata</taxon>
        <taxon>Ovalentaria</taxon>
        <taxon>Atherinomorphae</taxon>
        <taxon>Beloniformes</taxon>
        <taxon>Adrianichthyidae</taxon>
        <taxon>Oryziinae</taxon>
        <taxon>Oryzias</taxon>
    </lineage>
</organism>
<keyword evidence="2 5" id="KW-0812">Transmembrane</keyword>
<proteinExistence type="predicted"/>
<dbReference type="InterPro" id="IPR052921">
    <property type="entry name" value="GPCR1_Superfamily_Member"/>
</dbReference>
<dbReference type="Pfam" id="PF00001">
    <property type="entry name" value="7tm_1"/>
    <property type="match status" value="1"/>
</dbReference>
<dbReference type="PROSITE" id="PS50262">
    <property type="entry name" value="G_PROTEIN_RECEP_F1_2"/>
    <property type="match status" value="1"/>
</dbReference>
<dbReference type="InterPro" id="IPR017452">
    <property type="entry name" value="GPCR_Rhodpsn_7TM"/>
</dbReference>
<comment type="subcellular location">
    <subcellularLocation>
        <location evidence="1">Membrane</location>
    </subcellularLocation>
</comment>
<feature type="transmembrane region" description="Helical" evidence="5">
    <location>
        <begin position="160"/>
        <end position="182"/>
    </location>
</feature>
<evidence type="ECO:0000259" key="6">
    <source>
        <dbReference type="PROSITE" id="PS50262"/>
    </source>
</evidence>
<dbReference type="SUPFAM" id="SSF81321">
    <property type="entry name" value="Family A G protein-coupled receptor-like"/>
    <property type="match status" value="1"/>
</dbReference>
<feature type="transmembrane region" description="Helical" evidence="5">
    <location>
        <begin position="298"/>
        <end position="322"/>
    </location>
</feature>
<feature type="domain" description="G-protein coupled receptors family 1 profile" evidence="6">
    <location>
        <begin position="72"/>
        <end position="320"/>
    </location>
</feature>
<dbReference type="CDD" id="cd00637">
    <property type="entry name" value="7tm_classA_rhodopsin-like"/>
    <property type="match status" value="1"/>
</dbReference>
<reference key="1">
    <citation type="journal article" date="2007" name="Nature">
        <title>The medaka draft genome and insights into vertebrate genome evolution.</title>
        <authorList>
            <person name="Kasahara M."/>
            <person name="Naruse K."/>
            <person name="Sasaki S."/>
            <person name="Nakatani Y."/>
            <person name="Qu W."/>
            <person name="Ahsan B."/>
            <person name="Yamada T."/>
            <person name="Nagayasu Y."/>
            <person name="Doi K."/>
            <person name="Kasai Y."/>
            <person name="Jindo T."/>
            <person name="Kobayashi D."/>
            <person name="Shimada A."/>
            <person name="Toyoda A."/>
            <person name="Kuroki Y."/>
            <person name="Fujiyama A."/>
            <person name="Sasaki T."/>
            <person name="Shimizu A."/>
            <person name="Asakawa S."/>
            <person name="Shimizu N."/>
            <person name="Hashimoto S."/>
            <person name="Yang J."/>
            <person name="Lee Y."/>
            <person name="Matsushima K."/>
            <person name="Sugano S."/>
            <person name="Sakaizumi M."/>
            <person name="Narita T."/>
            <person name="Ohishi K."/>
            <person name="Haga S."/>
            <person name="Ohta F."/>
            <person name="Nomoto H."/>
            <person name="Nogata K."/>
            <person name="Morishita T."/>
            <person name="Endo T."/>
            <person name="Shin-I T."/>
            <person name="Takeda H."/>
            <person name="Morishita S."/>
            <person name="Kohara Y."/>
        </authorList>
    </citation>
    <scope>NUCLEOTIDE SEQUENCE [LARGE SCALE GENOMIC DNA]</scope>
    <source>
        <strain>Hd-rR</strain>
    </source>
</reference>
<dbReference type="InterPro" id="IPR000276">
    <property type="entry name" value="GPCR_Rhodpsn"/>
</dbReference>
<feature type="transmembrane region" description="Helical" evidence="5">
    <location>
        <begin position="265"/>
        <end position="286"/>
    </location>
</feature>
<reference evidence="7" key="3">
    <citation type="submission" date="2025-08" db="UniProtKB">
        <authorList>
            <consortium name="Ensembl"/>
        </authorList>
    </citation>
    <scope>IDENTIFICATION</scope>
    <source>
        <strain evidence="7">HSOK</strain>
    </source>
</reference>
<dbReference type="PANTHER" id="PTHR26451:SF866">
    <property type="entry name" value="ODORANT RECEPTOR-RELATED"/>
    <property type="match status" value="1"/>
</dbReference>
<feature type="transmembrane region" description="Helical" evidence="5">
    <location>
        <begin position="223"/>
        <end position="244"/>
    </location>
</feature>
<evidence type="ECO:0000313" key="8">
    <source>
        <dbReference type="Proteomes" id="UP000265200"/>
    </source>
</evidence>
<dbReference type="Proteomes" id="UP000265200">
    <property type="component" value="Chromosome 14"/>
</dbReference>
<accession>A0A3P9JN57</accession>